<dbReference type="CDD" id="cd02440">
    <property type="entry name" value="AdoMet_MTases"/>
    <property type="match status" value="1"/>
</dbReference>
<dbReference type="InterPro" id="IPR029063">
    <property type="entry name" value="SAM-dependent_MTases_sf"/>
</dbReference>
<gene>
    <name evidence="3" type="ORF">DL762_004155</name>
</gene>
<dbReference type="Pfam" id="PF08242">
    <property type="entry name" value="Methyltransf_12"/>
    <property type="match status" value="1"/>
</dbReference>
<dbReference type="Gene3D" id="3.40.50.150">
    <property type="entry name" value="Vaccinia Virus protein VP39"/>
    <property type="match status" value="1"/>
</dbReference>
<feature type="domain" description="Methyltransferase type 12" evidence="2">
    <location>
        <begin position="78"/>
        <end position="180"/>
    </location>
</feature>
<keyword evidence="4" id="KW-1185">Reference proteome</keyword>
<comment type="similarity">
    <text evidence="1">Belongs to the methyltransferase superfamily. LaeA methyltransferase family.</text>
</comment>
<evidence type="ECO:0000256" key="1">
    <source>
        <dbReference type="ARBA" id="ARBA00038158"/>
    </source>
</evidence>
<sequence length="292" mass="31927">MWDPSLQQTPSQQLSRVGINQQNITTTTAMADATGSVGKEDYDTHAAIYEGFARTPGGILEAQLLASALGDCTGLAVLDLGGGTGLRARQAVELGASHVDVVDVSPAMLCIGKQQTSPEHGSRIAWHEADVSKPLGDRLQLRETYDLVMANWVMDSMGSLADLEGVWANVGARLRPGGRFVGIRVNDPWAPYLVDGDGRYGVRLREKERIPGGVRYWYIVDSTDKNEPPIEIEGASMEVSYSGSTELHAKYGLCDVEIEPFENANVVQEDLEFWKPFLERPHMVVVKARKQG</sequence>
<dbReference type="PANTHER" id="PTHR43591:SF24">
    <property type="entry name" value="2-METHOXY-6-POLYPRENYL-1,4-BENZOQUINOL METHYLASE, MITOCHONDRIAL"/>
    <property type="match status" value="1"/>
</dbReference>
<dbReference type="SUPFAM" id="SSF53335">
    <property type="entry name" value="S-adenosyl-L-methionine-dependent methyltransferases"/>
    <property type="match status" value="1"/>
</dbReference>
<accession>A0ABY0HCX3</accession>
<name>A0ABY0HCX3_9PEZI</name>
<evidence type="ECO:0000259" key="2">
    <source>
        <dbReference type="Pfam" id="PF08242"/>
    </source>
</evidence>
<dbReference type="Proteomes" id="UP000294003">
    <property type="component" value="Unassembled WGS sequence"/>
</dbReference>
<reference evidence="3 4" key="1">
    <citation type="submission" date="2018-06" db="EMBL/GenBank/DDBJ databases">
        <title>Complete Genomes of Monosporascus.</title>
        <authorList>
            <person name="Robinson A.J."/>
            <person name="Natvig D.O."/>
        </authorList>
    </citation>
    <scope>NUCLEOTIDE SEQUENCE [LARGE SCALE GENOMIC DNA]</scope>
    <source>
        <strain evidence="3 4">CBS 609.92</strain>
    </source>
</reference>
<evidence type="ECO:0000313" key="3">
    <source>
        <dbReference type="EMBL" id="RYO87611.1"/>
    </source>
</evidence>
<dbReference type="EMBL" id="QJNS01000098">
    <property type="protein sequence ID" value="RYO87611.1"/>
    <property type="molecule type" value="Genomic_DNA"/>
</dbReference>
<protein>
    <recommendedName>
        <fullName evidence="2">Methyltransferase type 12 domain-containing protein</fullName>
    </recommendedName>
</protein>
<comment type="caution">
    <text evidence="3">The sequence shown here is derived from an EMBL/GenBank/DDBJ whole genome shotgun (WGS) entry which is preliminary data.</text>
</comment>
<dbReference type="PANTHER" id="PTHR43591">
    <property type="entry name" value="METHYLTRANSFERASE"/>
    <property type="match status" value="1"/>
</dbReference>
<dbReference type="InterPro" id="IPR013217">
    <property type="entry name" value="Methyltransf_12"/>
</dbReference>
<proteinExistence type="inferred from homology"/>
<organism evidence="3 4">
    <name type="scientific">Monosporascus cannonballus</name>
    <dbReference type="NCBI Taxonomy" id="155416"/>
    <lineage>
        <taxon>Eukaryota</taxon>
        <taxon>Fungi</taxon>
        <taxon>Dikarya</taxon>
        <taxon>Ascomycota</taxon>
        <taxon>Pezizomycotina</taxon>
        <taxon>Sordariomycetes</taxon>
        <taxon>Xylariomycetidae</taxon>
        <taxon>Xylariales</taxon>
        <taxon>Xylariales incertae sedis</taxon>
        <taxon>Monosporascus</taxon>
    </lineage>
</organism>
<evidence type="ECO:0000313" key="4">
    <source>
        <dbReference type="Proteomes" id="UP000294003"/>
    </source>
</evidence>